<dbReference type="EMBL" id="JANBTX010000028">
    <property type="protein sequence ID" value="KAJ2689275.1"/>
    <property type="molecule type" value="Genomic_DNA"/>
</dbReference>
<reference evidence="3" key="1">
    <citation type="submission" date="2022-07" db="EMBL/GenBank/DDBJ databases">
        <title>Phylogenomic reconstructions and comparative analyses of Kickxellomycotina fungi.</title>
        <authorList>
            <person name="Reynolds N.K."/>
            <person name="Stajich J.E."/>
            <person name="Barry K."/>
            <person name="Grigoriev I.V."/>
            <person name="Crous P."/>
            <person name="Smith M.E."/>
        </authorList>
    </citation>
    <scope>NUCLEOTIDE SEQUENCE</scope>
    <source>
        <strain evidence="3">CBS 109367</strain>
    </source>
</reference>
<feature type="transmembrane region" description="Helical" evidence="2">
    <location>
        <begin position="111"/>
        <end position="132"/>
    </location>
</feature>
<feature type="transmembrane region" description="Helical" evidence="2">
    <location>
        <begin position="263"/>
        <end position="284"/>
    </location>
</feature>
<evidence type="ECO:0000313" key="3">
    <source>
        <dbReference type="EMBL" id="KAJ2689275.1"/>
    </source>
</evidence>
<feature type="region of interest" description="Disordered" evidence="1">
    <location>
        <begin position="389"/>
        <end position="422"/>
    </location>
</feature>
<dbReference type="AlphaFoldDB" id="A0A9W8L5A2"/>
<accession>A0A9W8L5A2</accession>
<name>A0A9W8L5A2_9FUNG</name>
<feature type="region of interest" description="Disordered" evidence="1">
    <location>
        <begin position="459"/>
        <end position="510"/>
    </location>
</feature>
<feature type="transmembrane region" description="Helical" evidence="2">
    <location>
        <begin position="6"/>
        <end position="24"/>
    </location>
</feature>
<feature type="region of interest" description="Disordered" evidence="1">
    <location>
        <begin position="317"/>
        <end position="337"/>
    </location>
</feature>
<evidence type="ECO:0000256" key="2">
    <source>
        <dbReference type="SAM" id="Phobius"/>
    </source>
</evidence>
<gene>
    <name evidence="3" type="ORF">IWW39_001622</name>
</gene>
<keyword evidence="2" id="KW-1133">Transmembrane helix</keyword>
<feature type="region of interest" description="Disordered" evidence="1">
    <location>
        <begin position="570"/>
        <end position="647"/>
    </location>
</feature>
<feature type="transmembrane region" description="Helical" evidence="2">
    <location>
        <begin position="144"/>
        <end position="163"/>
    </location>
</feature>
<organism evidence="3 4">
    <name type="scientific">Coemansia spiralis</name>
    <dbReference type="NCBI Taxonomy" id="417178"/>
    <lineage>
        <taxon>Eukaryota</taxon>
        <taxon>Fungi</taxon>
        <taxon>Fungi incertae sedis</taxon>
        <taxon>Zoopagomycota</taxon>
        <taxon>Kickxellomycotina</taxon>
        <taxon>Kickxellomycetes</taxon>
        <taxon>Kickxellales</taxon>
        <taxon>Kickxellaceae</taxon>
        <taxon>Coemansia</taxon>
    </lineage>
</organism>
<evidence type="ECO:0000256" key="1">
    <source>
        <dbReference type="SAM" id="MobiDB-lite"/>
    </source>
</evidence>
<sequence length="859" mass="92457">MNLTGLSYMQFLLVDAFVCIYLFLRIHETGNWAGINPVSVLRLSGSKRNEQVVRLLGFFSCVTATALSIAKDAIMSTQEFDDVNLCRVSVYMQQPVTPLNDSQLPGIKTGLLLWDFSSGLHLLAMGCALWGWARQSGVLNSGRLLMAWGVLGLVVAISVHFGVHRGDDAARARSVSRLVTSALFFVTLAPLVWIIAKVRGILRQANRPMAMGVSKMQVLAFTSDSAVQLAVLLFARSLTLVIFDISFLTPQQAVVQILSTSSVLVGIGTLAASLVSACIVNVMFPRRLTYLDGVCAKFSEVKSHDARIAFPESVGSQGGRTFNGDGSVSRKSRSRAPTTASLAVEKFLPRSISHDDSKQDVANYLEQIPYIDRNARENSYFAVGPWTQPVTRVLSPNDPPKDRSSQPSAQPLPPPGSASAAIGDNRVSVFSDRGSALVPPNESWVSQQVISAYASMSNSNLAPGSQSLNDSGLTNGALSNDTSGPSLHAEPLDDGEGRPDSIVLPPMRPESNMPMFRNVLKPERTASFVSDDYQYEPQHLSRNNPFEAHSSPLALRPAQTTVYIASPVGSEAGEGSEEAEDGLGSKMQEGPVLIHRGSKASLRRKNTVERRKRLENSGATEQSRVANSANSSQSSVSAKQEAAGDKLAAKKSRMSAFTSKIAPLTIVPSDHQLPLETQRDSSTISTISWGNRIKLESGAPIDAHRLPGALGDSQKAVRQLAPASPVMSFKNSFSSIRSSQDRDLFMSLSSMHTANDAFFTPESSMAQLPGDVSDLRPATAPERNQQRHTLAASDVTTSEEKQGSGDFLRRVQTLRRAMDTDAAAIESSIQAPTEEETTGALISALPTPNHASPGERVLL</sequence>
<feature type="transmembrane region" description="Helical" evidence="2">
    <location>
        <begin position="175"/>
        <end position="196"/>
    </location>
</feature>
<feature type="compositionally biased region" description="Low complexity" evidence="1">
    <location>
        <begin position="622"/>
        <end position="637"/>
    </location>
</feature>
<keyword evidence="4" id="KW-1185">Reference proteome</keyword>
<keyword evidence="2" id="KW-0472">Membrane</keyword>
<dbReference type="OrthoDB" id="5562767at2759"/>
<feature type="region of interest" description="Disordered" evidence="1">
    <location>
        <begin position="763"/>
        <end position="806"/>
    </location>
</feature>
<feature type="compositionally biased region" description="Basic and acidic residues" evidence="1">
    <location>
        <begin position="606"/>
        <end position="615"/>
    </location>
</feature>
<proteinExistence type="predicted"/>
<feature type="compositionally biased region" description="Polar residues" evidence="1">
    <location>
        <begin position="459"/>
        <end position="485"/>
    </location>
</feature>
<keyword evidence="2" id="KW-0812">Transmembrane</keyword>
<feature type="compositionally biased region" description="Basic residues" evidence="1">
    <location>
        <begin position="596"/>
        <end position="605"/>
    </location>
</feature>
<evidence type="ECO:0000313" key="4">
    <source>
        <dbReference type="Proteomes" id="UP001151516"/>
    </source>
</evidence>
<dbReference type="Proteomes" id="UP001151516">
    <property type="component" value="Unassembled WGS sequence"/>
</dbReference>
<protein>
    <submittedName>
        <fullName evidence="3">Uncharacterized protein</fullName>
    </submittedName>
</protein>
<feature type="transmembrane region" description="Helical" evidence="2">
    <location>
        <begin position="217"/>
        <end position="243"/>
    </location>
</feature>
<comment type="caution">
    <text evidence="3">The sequence shown here is derived from an EMBL/GenBank/DDBJ whole genome shotgun (WGS) entry which is preliminary data.</text>
</comment>